<evidence type="ECO:0008006" key="4">
    <source>
        <dbReference type="Google" id="ProtNLM"/>
    </source>
</evidence>
<gene>
    <name evidence="2" type="ORF">QE408_002732</name>
</gene>
<organism evidence="2 3">
    <name type="scientific">Agrobacterium larrymoorei</name>
    <dbReference type="NCBI Taxonomy" id="160699"/>
    <lineage>
        <taxon>Bacteria</taxon>
        <taxon>Pseudomonadati</taxon>
        <taxon>Pseudomonadota</taxon>
        <taxon>Alphaproteobacteria</taxon>
        <taxon>Hyphomicrobiales</taxon>
        <taxon>Rhizobiaceae</taxon>
        <taxon>Rhizobium/Agrobacterium group</taxon>
        <taxon>Agrobacterium</taxon>
    </lineage>
</organism>
<proteinExistence type="predicted"/>
<name>A0ABU0UKY1_9HYPH</name>
<accession>A0ABU0UKY1</accession>
<reference evidence="2 3" key="1">
    <citation type="submission" date="2023-07" db="EMBL/GenBank/DDBJ databases">
        <title>Functional and genomic diversity of the sorghum phyllosphere microbiome.</title>
        <authorList>
            <person name="Shade A."/>
        </authorList>
    </citation>
    <scope>NUCLEOTIDE SEQUENCE [LARGE SCALE GENOMIC DNA]</scope>
    <source>
        <strain evidence="2 3">SORGH_AS_1126</strain>
    </source>
</reference>
<evidence type="ECO:0000313" key="3">
    <source>
        <dbReference type="Proteomes" id="UP001224781"/>
    </source>
</evidence>
<dbReference type="EMBL" id="JAUTBL010000002">
    <property type="protein sequence ID" value="MDQ1185589.1"/>
    <property type="molecule type" value="Genomic_DNA"/>
</dbReference>
<keyword evidence="1" id="KW-0472">Membrane</keyword>
<keyword evidence="1" id="KW-0812">Transmembrane</keyword>
<evidence type="ECO:0000313" key="2">
    <source>
        <dbReference type="EMBL" id="MDQ1185589.1"/>
    </source>
</evidence>
<dbReference type="Proteomes" id="UP001224781">
    <property type="component" value="Unassembled WGS sequence"/>
</dbReference>
<sequence>MRKALAVVVCCFILATGYIAYVIAERQNALQKFARYNDSWAVSQTVSEYIRFESLLAEYALGIEGIDKDELRLRLDIVLGRMSSLKEGSLAAFIDAKPDMRRVIGDVNQVLEDIDNRLEGLSPAEARALLPTISGLVPQLTSVAAASVANDVEMIDAAHAEVRKLHIIYTGLAGGLILCGMALIFLLLRHNQLLDRAQTKLTLLAEELRTATLELQSNNLRLEYDAYHDALTNLPNRALFSA</sequence>
<feature type="transmembrane region" description="Helical" evidence="1">
    <location>
        <begin position="167"/>
        <end position="188"/>
    </location>
</feature>
<comment type="caution">
    <text evidence="2">The sequence shown here is derived from an EMBL/GenBank/DDBJ whole genome shotgun (WGS) entry which is preliminary data.</text>
</comment>
<keyword evidence="1" id="KW-1133">Transmembrane helix</keyword>
<keyword evidence="3" id="KW-1185">Reference proteome</keyword>
<protein>
    <recommendedName>
        <fullName evidence="4">GGDEF-domain containing protein</fullName>
    </recommendedName>
</protein>
<evidence type="ECO:0000256" key="1">
    <source>
        <dbReference type="SAM" id="Phobius"/>
    </source>
</evidence>